<feature type="region of interest" description="Disordered" evidence="2">
    <location>
        <begin position="108"/>
        <end position="150"/>
    </location>
</feature>
<organism evidence="3 4">
    <name type="scientific">Phialemonium thermophilum</name>
    <dbReference type="NCBI Taxonomy" id="223376"/>
    <lineage>
        <taxon>Eukaryota</taxon>
        <taxon>Fungi</taxon>
        <taxon>Dikarya</taxon>
        <taxon>Ascomycota</taxon>
        <taxon>Pezizomycotina</taxon>
        <taxon>Sordariomycetes</taxon>
        <taxon>Sordariomycetidae</taxon>
        <taxon>Cephalothecales</taxon>
        <taxon>Cephalothecaceae</taxon>
        <taxon>Phialemonium</taxon>
    </lineage>
</organism>
<evidence type="ECO:0000256" key="1">
    <source>
        <dbReference type="ARBA" id="ARBA00011353"/>
    </source>
</evidence>
<feature type="compositionally biased region" description="Polar residues" evidence="2">
    <location>
        <begin position="271"/>
        <end position="282"/>
    </location>
</feature>
<evidence type="ECO:0008006" key="5">
    <source>
        <dbReference type="Google" id="ProtNLM"/>
    </source>
</evidence>
<feature type="compositionally biased region" description="Basic and acidic residues" evidence="2">
    <location>
        <begin position="329"/>
        <end position="338"/>
    </location>
</feature>
<feature type="region of interest" description="Disordered" evidence="2">
    <location>
        <begin position="209"/>
        <end position="390"/>
    </location>
</feature>
<protein>
    <recommendedName>
        <fullName evidence="5">Chromo domain-containing protein</fullName>
    </recommendedName>
</protein>
<keyword evidence="4" id="KW-1185">Reference proteome</keyword>
<feature type="compositionally biased region" description="Basic and acidic residues" evidence="2">
    <location>
        <begin position="509"/>
        <end position="524"/>
    </location>
</feature>
<feature type="compositionally biased region" description="Basic residues" evidence="2">
    <location>
        <begin position="126"/>
        <end position="135"/>
    </location>
</feature>
<sequence>MAKRVSAPELKRIEVALHSWPRYVPGSGPPPPPISLVPPQDSTAYIVDKFVSRRPIGAERKDKLMLYYTIGWTDLPAAKVAIPSTEVLNYVSPRALEEWEFNDLLRREQEKEQEHAGTAEFTGGKTRGRVGRPPKSRPQNLSPSPPPILDPEEEALILEKRAAGPSLSTPQKRKLDDILQEETEMDEVLDLGSDTGDVDQHLYVIVREPRVGGPADEVARDKASLQIESLRGESLSPTSSSAQSAVSGTAEPRSISRSMHAALSAPPSAEAQLSSGRSSPSRNTKESWKTVPRPASKPLVHPPDMLQPSPSRGKFTPLSVTPQVIRGSHRPEESEKVRTPGLASQRKRTGGSSTTSSRSRNVSPRKSSKASARARRRKNGNKISEETDTDSFEVKELQADKYDYDEAGNLVRFFKVLWEGDWPSWQNPTWEPEQNISTDLIKEYLKKKETTMKTGYLTVSPVSPAPLTWMPPRRYSSVAEAFEGGIESEQAGHFSQGQGNQDGDDVEDEKFLVSEDTDIPLRHS</sequence>
<evidence type="ECO:0000313" key="3">
    <source>
        <dbReference type="EMBL" id="KAL1869085.1"/>
    </source>
</evidence>
<dbReference type="EMBL" id="JAZHXJ010000202">
    <property type="protein sequence ID" value="KAL1869085.1"/>
    <property type="molecule type" value="Genomic_DNA"/>
</dbReference>
<feature type="region of interest" description="Disordered" evidence="2">
    <location>
        <begin position="486"/>
        <end position="524"/>
    </location>
</feature>
<evidence type="ECO:0000256" key="2">
    <source>
        <dbReference type="SAM" id="MobiDB-lite"/>
    </source>
</evidence>
<gene>
    <name evidence="3" type="ORF">VTK73DRAFT_3363</name>
</gene>
<dbReference type="Proteomes" id="UP001586593">
    <property type="component" value="Unassembled WGS sequence"/>
</dbReference>
<reference evidence="3 4" key="1">
    <citation type="journal article" date="2024" name="Commun. Biol.">
        <title>Comparative genomic analysis of thermophilic fungi reveals convergent evolutionary adaptations and gene losses.</title>
        <authorList>
            <person name="Steindorff A.S."/>
            <person name="Aguilar-Pontes M.V."/>
            <person name="Robinson A.J."/>
            <person name="Andreopoulos B."/>
            <person name="LaButti K."/>
            <person name="Kuo A."/>
            <person name="Mondo S."/>
            <person name="Riley R."/>
            <person name="Otillar R."/>
            <person name="Haridas S."/>
            <person name="Lipzen A."/>
            <person name="Grimwood J."/>
            <person name="Schmutz J."/>
            <person name="Clum A."/>
            <person name="Reid I.D."/>
            <person name="Moisan M.C."/>
            <person name="Butler G."/>
            <person name="Nguyen T.T.M."/>
            <person name="Dewar K."/>
            <person name="Conant G."/>
            <person name="Drula E."/>
            <person name="Henrissat B."/>
            <person name="Hansel C."/>
            <person name="Singer S."/>
            <person name="Hutchinson M.I."/>
            <person name="de Vries R.P."/>
            <person name="Natvig D.O."/>
            <person name="Powell A.J."/>
            <person name="Tsang A."/>
            <person name="Grigoriev I.V."/>
        </authorList>
    </citation>
    <scope>NUCLEOTIDE SEQUENCE [LARGE SCALE GENOMIC DNA]</scope>
    <source>
        <strain evidence="3 4">ATCC 24622</strain>
    </source>
</reference>
<comment type="subunit">
    <text evidence="1">Component of the NuA4 histone acetyltransferase complex.</text>
</comment>
<dbReference type="CDD" id="cd00024">
    <property type="entry name" value="CD_CSD"/>
    <property type="match status" value="1"/>
</dbReference>
<feature type="compositionally biased region" description="Basic and acidic residues" evidence="2">
    <location>
        <begin position="108"/>
        <end position="117"/>
    </location>
</feature>
<accession>A0ABR3X0B5</accession>
<dbReference type="InterPro" id="IPR016197">
    <property type="entry name" value="Chromo-like_dom_sf"/>
</dbReference>
<proteinExistence type="predicted"/>
<feature type="compositionally biased region" description="Low complexity" evidence="2">
    <location>
        <begin position="234"/>
        <end position="247"/>
    </location>
</feature>
<name>A0ABR3X0B5_9PEZI</name>
<feature type="compositionally biased region" description="Low complexity" evidence="2">
    <location>
        <begin position="350"/>
        <end position="360"/>
    </location>
</feature>
<evidence type="ECO:0000313" key="4">
    <source>
        <dbReference type="Proteomes" id="UP001586593"/>
    </source>
</evidence>
<dbReference type="Gene3D" id="2.40.50.40">
    <property type="match status" value="1"/>
</dbReference>
<comment type="caution">
    <text evidence="3">The sequence shown here is derived from an EMBL/GenBank/DDBJ whole genome shotgun (WGS) entry which is preliminary data.</text>
</comment>
<feature type="compositionally biased region" description="Basic residues" evidence="2">
    <location>
        <begin position="366"/>
        <end position="380"/>
    </location>
</feature>
<dbReference type="SUPFAM" id="SSF54160">
    <property type="entry name" value="Chromo domain-like"/>
    <property type="match status" value="1"/>
</dbReference>